<dbReference type="EMBL" id="CP068596">
    <property type="protein sequence ID" value="QQZ64469.1"/>
    <property type="molecule type" value="Genomic_DNA"/>
</dbReference>
<dbReference type="GO" id="GO:0003677">
    <property type="term" value="F:DNA binding"/>
    <property type="evidence" value="ECO:0007669"/>
    <property type="project" value="InterPro"/>
</dbReference>
<comment type="caution">
    <text evidence="1">Lacks conserved residue(s) required for the propagation of feature annotation.</text>
</comment>
<dbReference type="InterPro" id="IPR007492">
    <property type="entry name" value="LytTR_DNA-bd_dom"/>
</dbReference>
<name>A0A974PI80_9BACL</name>
<dbReference type="Gene3D" id="2.40.50.1020">
    <property type="entry name" value="LytTr DNA-binding domain"/>
    <property type="match status" value="1"/>
</dbReference>
<dbReference type="Pfam" id="PF04397">
    <property type="entry name" value="LytTR"/>
    <property type="match status" value="1"/>
</dbReference>
<dbReference type="SMART" id="SM00850">
    <property type="entry name" value="LytTR"/>
    <property type="match status" value="1"/>
</dbReference>
<dbReference type="RefSeq" id="WP_039835558.1">
    <property type="nucleotide sequence ID" value="NZ_CP068596.1"/>
</dbReference>
<evidence type="ECO:0000313" key="3">
    <source>
        <dbReference type="EMBL" id="QQZ64469.1"/>
    </source>
</evidence>
<keyword evidence="3" id="KW-0614">Plasmid</keyword>
<evidence type="ECO:0000313" key="4">
    <source>
        <dbReference type="Proteomes" id="UP000595841"/>
    </source>
</evidence>
<dbReference type="SMART" id="SM00448">
    <property type="entry name" value="REC"/>
    <property type="match status" value="1"/>
</dbReference>
<proteinExistence type="predicted"/>
<dbReference type="AlphaFoldDB" id="A0A974PI80"/>
<dbReference type="GO" id="GO:0000160">
    <property type="term" value="P:phosphorelay signal transduction system"/>
    <property type="evidence" value="ECO:0007669"/>
    <property type="project" value="InterPro"/>
</dbReference>
<dbReference type="CDD" id="cd00156">
    <property type="entry name" value="REC"/>
    <property type="match status" value="1"/>
</dbReference>
<geneLocation type="plasmid" evidence="3 4">
    <name>unnamed1</name>
</geneLocation>
<dbReference type="KEGG" id="pson:JI735_34075"/>
<dbReference type="InterPro" id="IPR011006">
    <property type="entry name" value="CheY-like_superfamily"/>
</dbReference>
<feature type="domain" description="Response regulatory" evidence="2">
    <location>
        <begin position="6"/>
        <end position="121"/>
    </location>
</feature>
<dbReference type="PANTHER" id="PTHR43228">
    <property type="entry name" value="TWO-COMPONENT RESPONSE REGULATOR"/>
    <property type="match status" value="1"/>
</dbReference>
<dbReference type="InterPro" id="IPR001789">
    <property type="entry name" value="Sig_transdc_resp-reg_receiver"/>
</dbReference>
<dbReference type="PROSITE" id="PS50110">
    <property type="entry name" value="RESPONSE_REGULATORY"/>
    <property type="match status" value="1"/>
</dbReference>
<evidence type="ECO:0000256" key="1">
    <source>
        <dbReference type="PROSITE-ProRule" id="PRU00169"/>
    </source>
</evidence>
<reference evidence="3 4" key="1">
    <citation type="submission" date="2021-01" db="EMBL/GenBank/DDBJ databases">
        <title>Whole genome sequence of Paenibacillus sonchi LMG 24727 for comparative genomics.</title>
        <authorList>
            <person name="Lee G."/>
            <person name="Kim M.-J."/>
            <person name="Lim K."/>
            <person name="Shin J.-H."/>
        </authorList>
    </citation>
    <scope>NUCLEOTIDE SEQUENCE [LARGE SCALE GENOMIC DNA]</scope>
    <source>
        <strain evidence="3 4">LMG 24727</strain>
        <plasmid evidence="3 4">unnamed1</plasmid>
    </source>
</reference>
<gene>
    <name evidence="3" type="ORF">JI735_34075</name>
</gene>
<dbReference type="Proteomes" id="UP000595841">
    <property type="component" value="Plasmid unnamed1"/>
</dbReference>
<protein>
    <submittedName>
        <fullName evidence="3">Response regulator transcription factor</fullName>
    </submittedName>
</protein>
<dbReference type="Pfam" id="PF00072">
    <property type="entry name" value="Response_reg"/>
    <property type="match status" value="1"/>
</dbReference>
<organism evidence="3 4">
    <name type="scientific">Paenibacillus sonchi</name>
    <dbReference type="NCBI Taxonomy" id="373687"/>
    <lineage>
        <taxon>Bacteria</taxon>
        <taxon>Bacillati</taxon>
        <taxon>Bacillota</taxon>
        <taxon>Bacilli</taxon>
        <taxon>Bacillales</taxon>
        <taxon>Paenibacillaceae</taxon>
        <taxon>Paenibacillus</taxon>
        <taxon>Paenibacillus sonchi group</taxon>
    </lineage>
</organism>
<evidence type="ECO:0000259" key="2">
    <source>
        <dbReference type="PROSITE" id="PS50110"/>
    </source>
</evidence>
<accession>A0A974PI80</accession>
<sequence length="255" mass="29501">MRRQLSVIIAEDKPLDRMKIEQYAHELNLKIVSSVASGEWFIDECVKYEPDIVLVNVGLHGTDGISAFRKIQEKGIKSHLILVTGTHDLNLFLEAIKLNCVDFIHKPVELDRLAEAIKKVKDIIDKELLISKSIPGRILKIMSHYRTLYINERNLIYATKVKGEHKTILYIEGDKQEGVETKMSLSDIQNQCSEWIFSPNQSNLVNMNFIHKVYASENFMGSYVIRLLFNDTEIDLTRRNRKKFDYLYSKLNLGV</sequence>
<dbReference type="Gene3D" id="3.40.50.2300">
    <property type="match status" value="1"/>
</dbReference>
<keyword evidence="4" id="KW-1185">Reference proteome</keyword>
<dbReference type="InterPro" id="IPR052048">
    <property type="entry name" value="ST_Response_Regulator"/>
</dbReference>
<dbReference type="SUPFAM" id="SSF52172">
    <property type="entry name" value="CheY-like"/>
    <property type="match status" value="1"/>
</dbReference>
<dbReference type="PANTHER" id="PTHR43228:SF1">
    <property type="entry name" value="TWO-COMPONENT RESPONSE REGULATOR ARR22"/>
    <property type="match status" value="1"/>
</dbReference>